<protein>
    <submittedName>
        <fullName evidence="1">Uncharacterized protein</fullName>
    </submittedName>
</protein>
<organism evidence="1">
    <name type="scientific">Prymnesium polylepis</name>
    <dbReference type="NCBI Taxonomy" id="72548"/>
    <lineage>
        <taxon>Eukaryota</taxon>
        <taxon>Haptista</taxon>
        <taxon>Haptophyta</taxon>
        <taxon>Prymnesiophyceae</taxon>
        <taxon>Prymnesiales</taxon>
        <taxon>Prymnesiaceae</taxon>
        <taxon>Prymnesium</taxon>
    </lineage>
</organism>
<gene>
    <name evidence="1" type="ORF">CPOL0286_LOCUS8410</name>
</gene>
<sequence length="125" mass="14105">MIAKQVARKLTTTTSTLSASQHESQYCIAVLQQLLRLRHESGPSAADRGGERFFKELHERRKRESIDEQTHTRVLRRMGIDERACAARGASVEELCQLVCGVDRDVSLGARRRTLQLSLSDQAKQ</sequence>
<evidence type="ECO:0000313" key="1">
    <source>
        <dbReference type="EMBL" id="CAE2218821.1"/>
    </source>
</evidence>
<reference evidence="1" key="1">
    <citation type="submission" date="2021-01" db="EMBL/GenBank/DDBJ databases">
        <authorList>
            <person name="Corre E."/>
            <person name="Pelletier E."/>
            <person name="Niang G."/>
            <person name="Scheremetjew M."/>
            <person name="Finn R."/>
            <person name="Kale V."/>
            <person name="Holt S."/>
            <person name="Cochrane G."/>
            <person name="Meng A."/>
            <person name="Brown T."/>
            <person name="Cohen L."/>
        </authorList>
    </citation>
    <scope>NUCLEOTIDE SEQUENCE</scope>
    <source>
        <strain evidence="1">UIO037</strain>
    </source>
</reference>
<proteinExistence type="predicted"/>
<dbReference type="AlphaFoldDB" id="A0A7S4I553"/>
<name>A0A7S4I553_9EUKA</name>
<accession>A0A7S4I553</accession>
<dbReference type="EMBL" id="HBKO01018484">
    <property type="protein sequence ID" value="CAE2218821.1"/>
    <property type="molecule type" value="Transcribed_RNA"/>
</dbReference>